<keyword evidence="1" id="KW-0472">Membrane</keyword>
<dbReference type="STRING" id="1236971.JCM9152_344"/>
<sequence>MSQAMFNMWVSFFALALMFVSAGTAIFSRTKLTGWFQKVMLSFSFVCLIVAGIIVFFIVLGGPTATV</sequence>
<evidence type="ECO:0008006" key="4">
    <source>
        <dbReference type="Google" id="ProtNLM"/>
    </source>
</evidence>
<organism evidence="2 3">
    <name type="scientific">Halalkalibacter hemicellulosilyticusJCM 9152</name>
    <dbReference type="NCBI Taxonomy" id="1236971"/>
    <lineage>
        <taxon>Bacteria</taxon>
        <taxon>Bacillati</taxon>
        <taxon>Bacillota</taxon>
        <taxon>Bacilli</taxon>
        <taxon>Bacillales</taxon>
        <taxon>Bacillaceae</taxon>
        <taxon>Halalkalibacter</taxon>
    </lineage>
</organism>
<feature type="transmembrane region" description="Helical" evidence="1">
    <location>
        <begin position="39"/>
        <end position="60"/>
    </location>
</feature>
<dbReference type="AlphaFoldDB" id="W4QAH0"/>
<keyword evidence="1" id="KW-1133">Transmembrane helix</keyword>
<dbReference type="OrthoDB" id="2476435at2"/>
<evidence type="ECO:0000256" key="1">
    <source>
        <dbReference type="SAM" id="Phobius"/>
    </source>
</evidence>
<dbReference type="Pfam" id="PF10966">
    <property type="entry name" value="DUF2768"/>
    <property type="match status" value="1"/>
</dbReference>
<keyword evidence="3" id="KW-1185">Reference proteome</keyword>
<evidence type="ECO:0000313" key="3">
    <source>
        <dbReference type="Proteomes" id="UP000018895"/>
    </source>
</evidence>
<dbReference type="InterPro" id="IPR020076">
    <property type="entry name" value="DUF2768"/>
</dbReference>
<evidence type="ECO:0000313" key="2">
    <source>
        <dbReference type="EMBL" id="GAE29005.1"/>
    </source>
</evidence>
<gene>
    <name evidence="2" type="ORF">JCM9152_344</name>
</gene>
<dbReference type="RefSeq" id="WP_035340140.1">
    <property type="nucleotide sequence ID" value="NZ_BAUU01000002.1"/>
</dbReference>
<proteinExistence type="predicted"/>
<keyword evidence="1" id="KW-0812">Transmembrane</keyword>
<comment type="caution">
    <text evidence="2">The sequence shown here is derived from an EMBL/GenBank/DDBJ whole genome shotgun (WGS) entry which is preliminary data.</text>
</comment>
<protein>
    <recommendedName>
        <fullName evidence="4">DUF2768 domain-containing protein</fullName>
    </recommendedName>
</protein>
<dbReference type="EMBL" id="BAUU01000002">
    <property type="protein sequence ID" value="GAE29005.1"/>
    <property type="molecule type" value="Genomic_DNA"/>
</dbReference>
<accession>W4QAH0</accession>
<reference evidence="2" key="1">
    <citation type="journal article" date="2014" name="Genome Announc.">
        <title>Draft Genome Sequences of Three Alkaliphilic Bacillus Strains, Bacillus wakoensis JCM 9140T, Bacillus akibai JCM 9157T, and Bacillus hemicellulosilyticus JCM 9152T.</title>
        <authorList>
            <person name="Yuki M."/>
            <person name="Oshima K."/>
            <person name="Suda W."/>
            <person name="Oshida Y."/>
            <person name="Kitamura K."/>
            <person name="Iida T."/>
            <person name="Hattori M."/>
            <person name="Ohkuma M."/>
        </authorList>
    </citation>
    <scope>NUCLEOTIDE SEQUENCE [LARGE SCALE GENOMIC DNA]</scope>
    <source>
        <strain evidence="2">JCM 9152</strain>
    </source>
</reference>
<feature type="transmembrane region" description="Helical" evidence="1">
    <location>
        <begin position="6"/>
        <end position="27"/>
    </location>
</feature>
<dbReference type="Proteomes" id="UP000018895">
    <property type="component" value="Unassembled WGS sequence"/>
</dbReference>
<name>W4QAH0_9BACI</name>